<keyword evidence="1" id="KW-0472">Membrane</keyword>
<keyword evidence="1" id="KW-1133">Transmembrane helix</keyword>
<feature type="transmembrane region" description="Helical" evidence="1">
    <location>
        <begin position="89"/>
        <end position="114"/>
    </location>
</feature>
<dbReference type="EMBL" id="LAZR01023117">
    <property type="protein sequence ID" value="KKL79617.1"/>
    <property type="molecule type" value="Genomic_DNA"/>
</dbReference>
<proteinExistence type="predicted"/>
<gene>
    <name evidence="2" type="ORF">LCGC14_2013040</name>
</gene>
<accession>A0A0F9HWZ4</accession>
<comment type="caution">
    <text evidence="2">The sequence shown here is derived from an EMBL/GenBank/DDBJ whole genome shotgun (WGS) entry which is preliminary data.</text>
</comment>
<name>A0A0F9HWZ4_9ZZZZ</name>
<evidence type="ECO:0000313" key="2">
    <source>
        <dbReference type="EMBL" id="KKL79617.1"/>
    </source>
</evidence>
<keyword evidence="1" id="KW-0812">Transmembrane</keyword>
<feature type="transmembrane region" description="Helical" evidence="1">
    <location>
        <begin position="64"/>
        <end position="83"/>
    </location>
</feature>
<organism evidence="2">
    <name type="scientific">marine sediment metagenome</name>
    <dbReference type="NCBI Taxonomy" id="412755"/>
    <lineage>
        <taxon>unclassified sequences</taxon>
        <taxon>metagenomes</taxon>
        <taxon>ecological metagenomes</taxon>
    </lineage>
</organism>
<dbReference type="AlphaFoldDB" id="A0A0F9HWZ4"/>
<evidence type="ECO:0000256" key="1">
    <source>
        <dbReference type="SAM" id="Phobius"/>
    </source>
</evidence>
<protein>
    <submittedName>
        <fullName evidence="2">Uncharacterized protein</fullName>
    </submittedName>
</protein>
<reference evidence="2" key="1">
    <citation type="journal article" date="2015" name="Nature">
        <title>Complex archaea that bridge the gap between prokaryotes and eukaryotes.</title>
        <authorList>
            <person name="Spang A."/>
            <person name="Saw J.H."/>
            <person name="Jorgensen S.L."/>
            <person name="Zaremba-Niedzwiedzka K."/>
            <person name="Martijn J."/>
            <person name="Lind A.E."/>
            <person name="van Eijk R."/>
            <person name="Schleper C."/>
            <person name="Guy L."/>
            <person name="Ettema T.J."/>
        </authorList>
    </citation>
    <scope>NUCLEOTIDE SEQUENCE</scope>
</reference>
<sequence length="115" mass="12490">MIYAITVLLGTLIMWLSLLIIVPIAQKLADFAFPPWSEALWKLAVIAGVCNVASVALDLVHPWLALVVGAIIFWVFMVKWFQIDFFGAVIIVVVSWIARALVTGIVVGALVTALG</sequence>